<accession>A0A9P5V766</accession>
<organism evidence="2 3">
    <name type="scientific">Linnemannia schmuckeri</name>
    <dbReference type="NCBI Taxonomy" id="64567"/>
    <lineage>
        <taxon>Eukaryota</taxon>
        <taxon>Fungi</taxon>
        <taxon>Fungi incertae sedis</taxon>
        <taxon>Mucoromycota</taxon>
        <taxon>Mortierellomycotina</taxon>
        <taxon>Mortierellomycetes</taxon>
        <taxon>Mortierellales</taxon>
        <taxon>Mortierellaceae</taxon>
        <taxon>Linnemannia</taxon>
    </lineage>
</organism>
<sequence length="68" mass="7514">MCNTNGVDYEIYAQYTTVIGEMGAIMYAIKACQKALHAMGCPRVASNVRFETGAEHYRLIPLALAKED</sequence>
<dbReference type="Gene3D" id="3.30.70.930">
    <property type="match status" value="1"/>
</dbReference>
<feature type="domain" description="Thiamine-binding protein" evidence="1">
    <location>
        <begin position="4"/>
        <end position="52"/>
    </location>
</feature>
<dbReference type="OrthoDB" id="5587367at2759"/>
<dbReference type="SUPFAM" id="SSF89957">
    <property type="entry name" value="MTH1187/YkoF-like"/>
    <property type="match status" value="1"/>
</dbReference>
<reference evidence="2" key="1">
    <citation type="journal article" date="2020" name="Fungal Divers.">
        <title>Resolving the Mortierellaceae phylogeny through synthesis of multi-gene phylogenetics and phylogenomics.</title>
        <authorList>
            <person name="Vandepol N."/>
            <person name="Liber J."/>
            <person name="Desiro A."/>
            <person name="Na H."/>
            <person name="Kennedy M."/>
            <person name="Barry K."/>
            <person name="Grigoriev I.V."/>
            <person name="Miller A.N."/>
            <person name="O'Donnell K."/>
            <person name="Stajich J.E."/>
            <person name="Bonito G."/>
        </authorList>
    </citation>
    <scope>NUCLEOTIDE SEQUENCE</scope>
    <source>
        <strain evidence="2">NRRL 6426</strain>
    </source>
</reference>
<dbReference type="Proteomes" id="UP000748756">
    <property type="component" value="Unassembled WGS sequence"/>
</dbReference>
<gene>
    <name evidence="2" type="ORF">BG015_001046</name>
</gene>
<dbReference type="AlphaFoldDB" id="A0A9P5V766"/>
<dbReference type="InterPro" id="IPR029756">
    <property type="entry name" value="MTH1187/YkoF-like"/>
</dbReference>
<keyword evidence="3" id="KW-1185">Reference proteome</keyword>
<dbReference type="InterPro" id="IPR002767">
    <property type="entry name" value="Thiamine_BP"/>
</dbReference>
<dbReference type="EMBL" id="JAAAUQ010001182">
    <property type="protein sequence ID" value="KAF9142101.1"/>
    <property type="molecule type" value="Genomic_DNA"/>
</dbReference>
<dbReference type="Pfam" id="PF01910">
    <property type="entry name" value="Thiamine_BP"/>
    <property type="match status" value="1"/>
</dbReference>
<evidence type="ECO:0000313" key="2">
    <source>
        <dbReference type="EMBL" id="KAF9142101.1"/>
    </source>
</evidence>
<comment type="caution">
    <text evidence="2">The sequence shown here is derived from an EMBL/GenBank/DDBJ whole genome shotgun (WGS) entry which is preliminary data.</text>
</comment>
<evidence type="ECO:0000313" key="3">
    <source>
        <dbReference type="Proteomes" id="UP000748756"/>
    </source>
</evidence>
<proteinExistence type="predicted"/>
<protein>
    <recommendedName>
        <fullName evidence="1">Thiamine-binding protein domain-containing protein</fullName>
    </recommendedName>
</protein>
<name>A0A9P5V766_9FUNG</name>
<evidence type="ECO:0000259" key="1">
    <source>
        <dbReference type="Pfam" id="PF01910"/>
    </source>
</evidence>